<keyword evidence="1" id="KW-1133">Transmembrane helix</keyword>
<accession>A0AAU7DFD6</accession>
<proteinExistence type="predicted"/>
<name>A0AAU7DFD6_9BACT</name>
<keyword evidence="1" id="KW-0812">Transmembrane</keyword>
<reference evidence="2" key="1">
    <citation type="submission" date="2023-03" db="EMBL/GenBank/DDBJ databases">
        <title>Edaphobacter sp.</title>
        <authorList>
            <person name="Huber K.J."/>
            <person name="Papendorf J."/>
            <person name="Pilke C."/>
            <person name="Bunk B."/>
            <person name="Sproeer C."/>
            <person name="Pester M."/>
        </authorList>
    </citation>
    <scope>NUCLEOTIDE SEQUENCE</scope>
    <source>
        <strain evidence="2">DSM 110680</strain>
    </source>
</reference>
<feature type="transmembrane region" description="Helical" evidence="1">
    <location>
        <begin position="5"/>
        <end position="28"/>
    </location>
</feature>
<sequence>MKRRILIAIGSALLIMGGVGVVASLAWLTADKINGSLSAMLDPHMETLIYVLPTLMLVIAMAGAGFLASALSTPPGAARIPHHLRPHTHFHA</sequence>
<evidence type="ECO:0000313" key="2">
    <source>
        <dbReference type="EMBL" id="XBH16702.1"/>
    </source>
</evidence>
<protein>
    <submittedName>
        <fullName evidence="2">Uncharacterized protein</fullName>
    </submittedName>
</protein>
<dbReference type="AlphaFoldDB" id="A0AAU7DFD6"/>
<organism evidence="2">
    <name type="scientific">Telmatobacter sp. DSM 110680</name>
    <dbReference type="NCBI Taxonomy" id="3036704"/>
    <lineage>
        <taxon>Bacteria</taxon>
        <taxon>Pseudomonadati</taxon>
        <taxon>Acidobacteriota</taxon>
        <taxon>Terriglobia</taxon>
        <taxon>Terriglobales</taxon>
        <taxon>Acidobacteriaceae</taxon>
        <taxon>Telmatobacter</taxon>
    </lineage>
</organism>
<keyword evidence="1" id="KW-0472">Membrane</keyword>
<evidence type="ECO:0000256" key="1">
    <source>
        <dbReference type="SAM" id="Phobius"/>
    </source>
</evidence>
<dbReference type="RefSeq" id="WP_348261931.1">
    <property type="nucleotide sequence ID" value="NZ_CP121196.1"/>
</dbReference>
<dbReference type="EMBL" id="CP121196">
    <property type="protein sequence ID" value="XBH16702.1"/>
    <property type="molecule type" value="Genomic_DNA"/>
</dbReference>
<gene>
    <name evidence="2" type="ORF">P8935_19270</name>
</gene>
<feature type="transmembrane region" description="Helical" evidence="1">
    <location>
        <begin position="48"/>
        <end position="71"/>
    </location>
</feature>